<dbReference type="Proteomes" id="UP000320839">
    <property type="component" value="Chromosome"/>
</dbReference>
<organism evidence="1 2">
    <name type="scientific">Gimesia panareensis</name>
    <dbReference type="NCBI Taxonomy" id="2527978"/>
    <lineage>
        <taxon>Bacteria</taxon>
        <taxon>Pseudomonadati</taxon>
        <taxon>Planctomycetota</taxon>
        <taxon>Planctomycetia</taxon>
        <taxon>Planctomycetales</taxon>
        <taxon>Planctomycetaceae</taxon>
        <taxon>Gimesia</taxon>
    </lineage>
</organism>
<reference evidence="1 2" key="1">
    <citation type="submission" date="2019-02" db="EMBL/GenBank/DDBJ databases">
        <title>Deep-cultivation of Planctomycetes and their phenomic and genomic characterization uncovers novel biology.</title>
        <authorList>
            <person name="Wiegand S."/>
            <person name="Jogler M."/>
            <person name="Boedeker C."/>
            <person name="Pinto D."/>
            <person name="Vollmers J."/>
            <person name="Rivas-Marin E."/>
            <person name="Kohn T."/>
            <person name="Peeters S.H."/>
            <person name="Heuer A."/>
            <person name="Rast P."/>
            <person name="Oberbeckmann S."/>
            <person name="Bunk B."/>
            <person name="Jeske O."/>
            <person name="Meyerdierks A."/>
            <person name="Storesund J.E."/>
            <person name="Kallscheuer N."/>
            <person name="Luecker S."/>
            <person name="Lage O.M."/>
            <person name="Pohl T."/>
            <person name="Merkel B.J."/>
            <person name="Hornburger P."/>
            <person name="Mueller R.-W."/>
            <person name="Bruemmer F."/>
            <person name="Labrenz M."/>
            <person name="Spormann A.M."/>
            <person name="Op den Camp H."/>
            <person name="Overmann J."/>
            <person name="Amann R."/>
            <person name="Jetten M.S.M."/>
            <person name="Mascher T."/>
            <person name="Medema M.H."/>
            <person name="Devos D.P."/>
            <person name="Kaster A.-K."/>
            <person name="Ovreas L."/>
            <person name="Rohde M."/>
            <person name="Galperin M.Y."/>
            <person name="Jogler C."/>
        </authorList>
    </citation>
    <scope>NUCLEOTIDE SEQUENCE [LARGE SCALE GENOMIC DNA]</scope>
    <source>
        <strain evidence="1 2">Pan153</strain>
    </source>
</reference>
<proteinExistence type="predicted"/>
<evidence type="ECO:0000313" key="1">
    <source>
        <dbReference type="EMBL" id="QDV15574.1"/>
    </source>
</evidence>
<evidence type="ECO:0000313" key="2">
    <source>
        <dbReference type="Proteomes" id="UP000320839"/>
    </source>
</evidence>
<protein>
    <submittedName>
        <fullName evidence="1">Uncharacterized protein</fullName>
    </submittedName>
</protein>
<dbReference type="RefSeq" id="WP_145453647.1">
    <property type="nucleotide sequence ID" value="NZ_CP036317.1"/>
</dbReference>
<sequence length="141" mass="15838">MDLQPIPPFPVFDKTFSNMSIPGVEGFCVCRDDTENRSCLAFGREGENFIFRRFQGDVFGSELSIIEENEISKDTFDKAWELIEGLKGKEGFAGSEILDGQAFLVKVTTTKSTSHLILGNPEEMDSEFIREVGRKLNSLFV</sequence>
<dbReference type="OrthoDB" id="9997719at2"/>
<name>A0A518FGV9_9PLAN</name>
<accession>A0A518FGV9</accession>
<dbReference type="EMBL" id="CP036317">
    <property type="protein sequence ID" value="QDV15574.1"/>
    <property type="molecule type" value="Genomic_DNA"/>
</dbReference>
<gene>
    <name evidence="1" type="ORF">Pan153_01880</name>
</gene>
<dbReference type="AlphaFoldDB" id="A0A518FGV9"/>